<gene>
    <name evidence="2" type="ORF">EIY87_21955</name>
</gene>
<dbReference type="InterPro" id="IPR027417">
    <property type="entry name" value="P-loop_NTPase"/>
</dbReference>
<dbReference type="AlphaFoldDB" id="A0A3R9EQZ7"/>
<dbReference type="SUPFAM" id="SSF52540">
    <property type="entry name" value="P-loop containing nucleoside triphosphate hydrolases"/>
    <property type="match status" value="1"/>
</dbReference>
<name>A0A3R9EQZ7_9PSEU</name>
<accession>A0A3R9EQZ7</accession>
<reference evidence="2 3" key="1">
    <citation type="submission" date="2018-12" db="EMBL/GenBank/DDBJ databases">
        <title>Amycolatopsis eburnea sp. nov. actinomycete associate with arbuscular mycorrhiza fungal spore.</title>
        <authorList>
            <person name="Lumyong S."/>
            <person name="Chaiya L."/>
        </authorList>
    </citation>
    <scope>NUCLEOTIDE SEQUENCE [LARGE SCALE GENOMIC DNA]</scope>
    <source>
        <strain evidence="2 3">GLM-1</strain>
    </source>
</reference>
<feature type="region of interest" description="Disordered" evidence="1">
    <location>
        <begin position="249"/>
        <end position="283"/>
    </location>
</feature>
<feature type="region of interest" description="Disordered" evidence="1">
    <location>
        <begin position="195"/>
        <end position="216"/>
    </location>
</feature>
<evidence type="ECO:0000256" key="1">
    <source>
        <dbReference type="SAM" id="MobiDB-lite"/>
    </source>
</evidence>
<keyword evidence="3" id="KW-1185">Reference proteome</keyword>
<dbReference type="Gene3D" id="3.40.50.300">
    <property type="entry name" value="P-loop containing nucleotide triphosphate hydrolases"/>
    <property type="match status" value="1"/>
</dbReference>
<dbReference type="RefSeq" id="WP_125311178.1">
    <property type="nucleotide sequence ID" value="NZ_RSEC01000048.1"/>
</dbReference>
<evidence type="ECO:0000313" key="2">
    <source>
        <dbReference type="EMBL" id="RSD16323.1"/>
    </source>
</evidence>
<protein>
    <submittedName>
        <fullName evidence="2">Carbon monoxide dehydrogenase maturation protein</fullName>
    </submittedName>
</protein>
<comment type="caution">
    <text evidence="2">The sequence shown here is derived from an EMBL/GenBank/DDBJ whole genome shotgun (WGS) entry which is preliminary data.</text>
</comment>
<proteinExistence type="predicted"/>
<organism evidence="2 3">
    <name type="scientific">Amycolatopsis eburnea</name>
    <dbReference type="NCBI Taxonomy" id="2267691"/>
    <lineage>
        <taxon>Bacteria</taxon>
        <taxon>Bacillati</taxon>
        <taxon>Actinomycetota</taxon>
        <taxon>Actinomycetes</taxon>
        <taxon>Pseudonocardiales</taxon>
        <taxon>Pseudonocardiaceae</taxon>
        <taxon>Amycolatopsis</taxon>
    </lineage>
</organism>
<dbReference type="EMBL" id="RSEC01000048">
    <property type="protein sequence ID" value="RSD16323.1"/>
    <property type="molecule type" value="Genomic_DNA"/>
</dbReference>
<dbReference type="Proteomes" id="UP000267081">
    <property type="component" value="Unassembled WGS sequence"/>
</dbReference>
<evidence type="ECO:0000313" key="3">
    <source>
        <dbReference type="Proteomes" id="UP000267081"/>
    </source>
</evidence>
<sequence>MLIALASVKGSPGVTTFALALATNWSAGVRRVVVECDPAGGDLAQRFGLVASPGLLSLAAVARQPVDPDVVWSHIQPLPGGLHVMPGPPGGQQARAALSTLTSPSSPLYGAARRPTEAMFADCGRLDPGSPAEAVIRHADVLLLISGTYSDELAHLATRVHELGHTAARACLVLTGHGHPTHSVERELGVPVMARIPHDPSGAARYTGRPASGRRRTGGLIQVANDVAQALLAESPRAPIPDLVQQVPGVPAQPTAASGVRVLPPAPHISRPQTSAPGKDVRS</sequence>
<dbReference type="OrthoDB" id="5243870at2"/>